<keyword evidence="1" id="KW-0472">Membrane</keyword>
<dbReference type="NCBIfam" id="NF033218">
    <property type="entry name" value="anchor_AmaP"/>
    <property type="match status" value="1"/>
</dbReference>
<protein>
    <submittedName>
        <fullName evidence="2">Alkaline shock response membrane anchor protein AmaP</fullName>
    </submittedName>
</protein>
<dbReference type="RefSeq" id="WP_100201420.1">
    <property type="nucleotide sequence ID" value="NZ_PGGW01000019.1"/>
</dbReference>
<dbReference type="AlphaFoldDB" id="A0A2M8M305"/>
<keyword evidence="3" id="KW-1185">Reference proteome</keyword>
<evidence type="ECO:0000313" key="3">
    <source>
        <dbReference type="Proteomes" id="UP000230407"/>
    </source>
</evidence>
<name>A0A2M8M305_9ACTN</name>
<feature type="transmembrane region" description="Helical" evidence="1">
    <location>
        <begin position="66"/>
        <end position="87"/>
    </location>
</feature>
<keyword evidence="1" id="KW-1133">Transmembrane helix</keyword>
<dbReference type="EMBL" id="PGGW01000019">
    <property type="protein sequence ID" value="PJE98582.1"/>
    <property type="molecule type" value="Genomic_DNA"/>
</dbReference>
<proteinExistence type="predicted"/>
<gene>
    <name evidence="2" type="ORF">CUT44_06500</name>
</gene>
<dbReference type="Proteomes" id="UP000230407">
    <property type="component" value="Unassembled WGS sequence"/>
</dbReference>
<accession>A0A2M8M305</accession>
<keyword evidence="1" id="KW-0812">Transmembrane</keyword>
<organism evidence="2 3">
    <name type="scientific">Streptomyces carminius</name>
    <dbReference type="NCBI Taxonomy" id="2665496"/>
    <lineage>
        <taxon>Bacteria</taxon>
        <taxon>Bacillati</taxon>
        <taxon>Actinomycetota</taxon>
        <taxon>Actinomycetes</taxon>
        <taxon>Kitasatosporales</taxon>
        <taxon>Streptomycetaceae</taxon>
        <taxon>Streptomyces</taxon>
    </lineage>
</organism>
<comment type="caution">
    <text evidence="2">The sequence shown here is derived from an EMBL/GenBank/DDBJ whole genome shotgun (WGS) entry which is preliminary data.</text>
</comment>
<evidence type="ECO:0000313" key="2">
    <source>
        <dbReference type="EMBL" id="PJE98582.1"/>
    </source>
</evidence>
<sequence>MLKAVNRVLLGLAGLALLVLGLAALAGGLDLWRRWELDPPSGWPWNGPDEVLLGRGSPAWWQDAGWWRWLVVIGVPALLLLLALWWLAVQLRRQRADAVLVDSGDGYGALLRARTLEDAVAAEAGTMPGVERAKVALSRRRTGTRARVAVALAAHAGPAGTLAGLRDEALEHARTSAGLDKLSADVRMRSARHRAERVS</sequence>
<reference evidence="2 3" key="1">
    <citation type="submission" date="2017-11" db="EMBL/GenBank/DDBJ databases">
        <title>Streptomyces carmine sp. nov., a novel actinomycete isolated from Sophora alopecuroides in Xinjiang, China.</title>
        <authorList>
            <person name="Wang Y."/>
            <person name="Luo X."/>
            <person name="Wan C."/>
            <person name="Zhang L."/>
        </authorList>
    </citation>
    <scope>NUCLEOTIDE SEQUENCE [LARGE SCALE GENOMIC DNA]</scope>
    <source>
        <strain evidence="2 3">TRM SA0054</strain>
    </source>
</reference>
<evidence type="ECO:0000256" key="1">
    <source>
        <dbReference type="SAM" id="Phobius"/>
    </source>
</evidence>